<protein>
    <recommendedName>
        <fullName evidence="6">Probable membrane transporter protein</fullName>
    </recommendedName>
</protein>
<feature type="transmembrane region" description="Helical" evidence="6">
    <location>
        <begin position="184"/>
        <end position="206"/>
    </location>
</feature>
<evidence type="ECO:0000313" key="8">
    <source>
        <dbReference type="Proteomes" id="UP000029117"/>
    </source>
</evidence>
<dbReference type="GO" id="GO:0005886">
    <property type="term" value="C:plasma membrane"/>
    <property type="evidence" value="ECO:0007669"/>
    <property type="project" value="UniProtKB-SubCell"/>
</dbReference>
<dbReference type="PANTHER" id="PTHR43701:SF2">
    <property type="entry name" value="MEMBRANE TRANSPORTER PROTEIN YJNA-RELATED"/>
    <property type="match status" value="1"/>
</dbReference>
<feature type="transmembrane region" description="Helical" evidence="6">
    <location>
        <begin position="247"/>
        <end position="269"/>
    </location>
</feature>
<feature type="transmembrane region" description="Helical" evidence="6">
    <location>
        <begin position="218"/>
        <end position="241"/>
    </location>
</feature>
<dbReference type="PANTHER" id="PTHR43701">
    <property type="entry name" value="MEMBRANE TRANSPORTER PROTEIN MJ0441-RELATED"/>
    <property type="match status" value="1"/>
</dbReference>
<gene>
    <name evidence="7" type="ORF">DR78_1820</name>
</gene>
<name>A0AAW3DD64_9GAMM</name>
<keyword evidence="3 6" id="KW-0812">Transmembrane</keyword>
<dbReference type="RefSeq" id="WP_035735741.1">
    <property type="nucleotide sequence ID" value="NZ_JACTRV010000008.1"/>
</dbReference>
<comment type="caution">
    <text evidence="7">The sequence shown here is derived from an EMBL/GenBank/DDBJ whole genome shotgun (WGS) entry which is preliminary data.</text>
</comment>
<evidence type="ECO:0000256" key="3">
    <source>
        <dbReference type="ARBA" id="ARBA00022692"/>
    </source>
</evidence>
<dbReference type="Pfam" id="PF01925">
    <property type="entry name" value="TauE"/>
    <property type="match status" value="1"/>
</dbReference>
<feature type="transmembrane region" description="Helical" evidence="6">
    <location>
        <begin position="147"/>
        <end position="172"/>
    </location>
</feature>
<dbReference type="InterPro" id="IPR051598">
    <property type="entry name" value="TSUP/Inactive_protease-like"/>
</dbReference>
<dbReference type="AlphaFoldDB" id="A0AAW3DD64"/>
<proteinExistence type="inferred from homology"/>
<keyword evidence="4 6" id="KW-1133">Transmembrane helix</keyword>
<evidence type="ECO:0000256" key="2">
    <source>
        <dbReference type="ARBA" id="ARBA00009142"/>
    </source>
</evidence>
<comment type="similarity">
    <text evidence="2 6">Belongs to the 4-toluene sulfonate uptake permease (TSUP) (TC 2.A.102) family.</text>
</comment>
<keyword evidence="6" id="KW-1003">Cell membrane</keyword>
<accession>A0AAW3DD64</accession>
<comment type="subcellular location">
    <subcellularLocation>
        <location evidence="6">Cell membrane</location>
        <topology evidence="6">Multi-pass membrane protein</topology>
    </subcellularLocation>
    <subcellularLocation>
        <location evidence="1">Membrane</location>
        <topology evidence="1">Multi-pass membrane protein</topology>
    </subcellularLocation>
</comment>
<evidence type="ECO:0000256" key="4">
    <source>
        <dbReference type="ARBA" id="ARBA00022989"/>
    </source>
</evidence>
<feature type="transmembrane region" description="Helical" evidence="6">
    <location>
        <begin position="108"/>
        <end position="126"/>
    </location>
</feature>
<organism evidence="7 8">
    <name type="scientific">Francisella philomiragia</name>
    <dbReference type="NCBI Taxonomy" id="28110"/>
    <lineage>
        <taxon>Bacteria</taxon>
        <taxon>Pseudomonadati</taxon>
        <taxon>Pseudomonadota</taxon>
        <taxon>Gammaproteobacteria</taxon>
        <taxon>Thiotrichales</taxon>
        <taxon>Francisellaceae</taxon>
        <taxon>Francisella</taxon>
    </lineage>
</organism>
<feature type="transmembrane region" description="Helical" evidence="6">
    <location>
        <begin position="50"/>
        <end position="70"/>
    </location>
</feature>
<reference evidence="7 8" key="1">
    <citation type="submission" date="2014-04" db="EMBL/GenBank/DDBJ databases">
        <authorList>
            <person name="Bishop-Lilly K.A."/>
            <person name="Broomall S.M."/>
            <person name="Chain P.S."/>
            <person name="Chertkov O."/>
            <person name="Coyne S.R."/>
            <person name="Daligault H.E."/>
            <person name="Davenport K.W."/>
            <person name="Erkkila T."/>
            <person name="Frey K.G."/>
            <person name="Gibbons H.S."/>
            <person name="Gu W."/>
            <person name="Jaissle J."/>
            <person name="Johnson S.L."/>
            <person name="Koroleva G.I."/>
            <person name="Ladner J.T."/>
            <person name="Lo C.-C."/>
            <person name="Minogue T.D."/>
            <person name="Munk C."/>
            <person name="Palacios G.F."/>
            <person name="Redden C.L."/>
            <person name="Rosenzweig C.N."/>
            <person name="Scholz M.B."/>
            <person name="Teshima H."/>
            <person name="Xu Y."/>
        </authorList>
    </citation>
    <scope>NUCLEOTIDE SEQUENCE [LARGE SCALE GENOMIC DNA]</scope>
    <source>
        <strain evidence="7 8">FAJ</strain>
    </source>
</reference>
<evidence type="ECO:0000256" key="5">
    <source>
        <dbReference type="ARBA" id="ARBA00023136"/>
    </source>
</evidence>
<feature type="transmembrane region" description="Helical" evidence="6">
    <location>
        <begin position="82"/>
        <end position="102"/>
    </location>
</feature>
<keyword evidence="5 6" id="KW-0472">Membrane</keyword>
<dbReference type="Proteomes" id="UP000029117">
    <property type="component" value="Unassembled WGS sequence"/>
</dbReference>
<dbReference type="InterPro" id="IPR002781">
    <property type="entry name" value="TM_pro_TauE-like"/>
</dbReference>
<evidence type="ECO:0000256" key="1">
    <source>
        <dbReference type="ARBA" id="ARBA00004141"/>
    </source>
</evidence>
<dbReference type="EMBL" id="JOUE01000003">
    <property type="protein sequence ID" value="KFJ43743.1"/>
    <property type="molecule type" value="Genomic_DNA"/>
</dbReference>
<evidence type="ECO:0000313" key="7">
    <source>
        <dbReference type="EMBL" id="KFJ43743.1"/>
    </source>
</evidence>
<evidence type="ECO:0000256" key="6">
    <source>
        <dbReference type="RuleBase" id="RU363041"/>
    </source>
</evidence>
<sequence length="270" mass="28819">MLFLAICFIITGVIVGILSGLFGLGGGLTIVPLMMTFMSIYEPAYSSNAMHVAIATSLFVMIFTSSITTYSHHKSNNIIWEVAIPLKFGVIIGAVLGAIFASFLPGNILKIFFIIFLIYTIVKWALKSFAKKSTNNNNANRLNPQKIISVIYGGFTGAIAVLLGIGASVMIVPFLKHKNFTMGQAAAIAAAVTPFIALLGASTYIITGLSESALPKFCLGYVYIPAAIGMIFGSLLGAPIGTRLSSVIPHVVQNVIYFIFLIIILVIMIG</sequence>
<feature type="transmembrane region" description="Helical" evidence="6">
    <location>
        <begin position="7"/>
        <end position="30"/>
    </location>
</feature>